<dbReference type="PRINTS" id="PR00599">
    <property type="entry name" value="MAPEPTIDASE"/>
</dbReference>
<keyword evidence="4" id="KW-0378">Hydrolase</keyword>
<dbReference type="InterPro" id="IPR001714">
    <property type="entry name" value="Pept_M24_MAP"/>
</dbReference>
<dbReference type="InterPro" id="IPR036005">
    <property type="entry name" value="Creatinase/aminopeptidase-like"/>
</dbReference>
<keyword evidence="1" id="KW-0031">Aminopeptidase</keyword>
<feature type="domain" description="Peptidase M24" evidence="5">
    <location>
        <begin position="13"/>
        <end position="239"/>
    </location>
</feature>
<dbReference type="PROSITE" id="PS00680">
    <property type="entry name" value="MAP_1"/>
    <property type="match status" value="1"/>
</dbReference>
<dbReference type="GO" id="GO:0006508">
    <property type="term" value="P:proteolysis"/>
    <property type="evidence" value="ECO:0007669"/>
    <property type="project" value="UniProtKB-KW"/>
</dbReference>
<protein>
    <recommendedName>
        <fullName evidence="5">Peptidase M24 domain-containing protein</fullName>
    </recommendedName>
</protein>
<dbReference type="GO" id="GO:0046872">
    <property type="term" value="F:metal ion binding"/>
    <property type="evidence" value="ECO:0007669"/>
    <property type="project" value="UniProtKB-KW"/>
</dbReference>
<dbReference type="Pfam" id="PF00557">
    <property type="entry name" value="Peptidase_M24"/>
    <property type="match status" value="1"/>
</dbReference>
<evidence type="ECO:0000256" key="3">
    <source>
        <dbReference type="ARBA" id="ARBA00022723"/>
    </source>
</evidence>
<dbReference type="InterPro" id="IPR000994">
    <property type="entry name" value="Pept_M24"/>
</dbReference>
<dbReference type="GO" id="GO:0005829">
    <property type="term" value="C:cytosol"/>
    <property type="evidence" value="ECO:0007669"/>
    <property type="project" value="TreeGrafter"/>
</dbReference>
<name>A0A0F9PZN4_9ZZZZ</name>
<proteinExistence type="inferred from homology"/>
<dbReference type="InterPro" id="IPR002467">
    <property type="entry name" value="Pept_M24A_MAP1"/>
</dbReference>
<keyword evidence="3" id="KW-0479">Metal-binding</keyword>
<dbReference type="GO" id="GO:0070006">
    <property type="term" value="F:metalloaminopeptidase activity"/>
    <property type="evidence" value="ECO:0007669"/>
    <property type="project" value="InterPro"/>
</dbReference>
<dbReference type="AlphaFoldDB" id="A0A0F9PZN4"/>
<evidence type="ECO:0000256" key="4">
    <source>
        <dbReference type="ARBA" id="ARBA00022801"/>
    </source>
</evidence>
<evidence type="ECO:0000259" key="5">
    <source>
        <dbReference type="Pfam" id="PF00557"/>
    </source>
</evidence>
<evidence type="ECO:0000313" key="6">
    <source>
        <dbReference type="EMBL" id="KKM98662.1"/>
    </source>
</evidence>
<organism evidence="6">
    <name type="scientific">marine sediment metagenome</name>
    <dbReference type="NCBI Taxonomy" id="412755"/>
    <lineage>
        <taxon>unclassified sequences</taxon>
        <taxon>metagenomes</taxon>
        <taxon>ecological metagenomes</taxon>
    </lineage>
</organism>
<dbReference type="HAMAP" id="MF_01974">
    <property type="entry name" value="MetAP_1"/>
    <property type="match status" value="1"/>
</dbReference>
<dbReference type="SUPFAM" id="SSF55920">
    <property type="entry name" value="Creatinase/aminopeptidase"/>
    <property type="match status" value="1"/>
</dbReference>
<dbReference type="NCBIfam" id="TIGR00500">
    <property type="entry name" value="met_pdase_I"/>
    <property type="match status" value="1"/>
</dbReference>
<dbReference type="EMBL" id="LAZR01005592">
    <property type="protein sequence ID" value="KKM98662.1"/>
    <property type="molecule type" value="Genomic_DNA"/>
</dbReference>
<dbReference type="CDD" id="cd01086">
    <property type="entry name" value="MetAP1"/>
    <property type="match status" value="1"/>
</dbReference>
<sequence>MPIVLKSRDEIAIMRDGGRIVAEVLQILAGRLRPGMVEKELDEIVRGEFKRRNVIPAFLGYQGYPASVCVSINDEIVHGIPDQREIKDGDVVSIDLGCIHKGFVADAAVTVGVGAVSPEAQRLIEVTRQALGRGIDAARAGARLGQIGAAIQSYVGGEGFSVVREYVGHGVGRQMHEDPQVPNYGSPDSGPVLKEGMVIAIEPMVNAGDWHTKRDRDNWTVRTLDGSLSAHFEHTVAIRDGEAEVLTLP</sequence>
<keyword evidence="2" id="KW-0645">Protease</keyword>
<reference evidence="6" key="1">
    <citation type="journal article" date="2015" name="Nature">
        <title>Complex archaea that bridge the gap between prokaryotes and eukaryotes.</title>
        <authorList>
            <person name="Spang A."/>
            <person name="Saw J.H."/>
            <person name="Jorgensen S.L."/>
            <person name="Zaremba-Niedzwiedzka K."/>
            <person name="Martijn J."/>
            <person name="Lind A.E."/>
            <person name="van Eijk R."/>
            <person name="Schleper C."/>
            <person name="Guy L."/>
            <person name="Ettema T.J."/>
        </authorList>
    </citation>
    <scope>NUCLEOTIDE SEQUENCE</scope>
</reference>
<evidence type="ECO:0000256" key="2">
    <source>
        <dbReference type="ARBA" id="ARBA00022670"/>
    </source>
</evidence>
<comment type="caution">
    <text evidence="6">The sequence shown here is derived from an EMBL/GenBank/DDBJ whole genome shotgun (WGS) entry which is preliminary data.</text>
</comment>
<gene>
    <name evidence="6" type="ORF">LCGC14_1155640</name>
</gene>
<dbReference type="PANTHER" id="PTHR43330:SF27">
    <property type="entry name" value="METHIONINE AMINOPEPTIDASE"/>
    <property type="match status" value="1"/>
</dbReference>
<dbReference type="PANTHER" id="PTHR43330">
    <property type="entry name" value="METHIONINE AMINOPEPTIDASE"/>
    <property type="match status" value="1"/>
</dbReference>
<dbReference type="Gene3D" id="3.90.230.10">
    <property type="entry name" value="Creatinase/methionine aminopeptidase superfamily"/>
    <property type="match status" value="1"/>
</dbReference>
<accession>A0A0F9PZN4</accession>
<evidence type="ECO:0000256" key="1">
    <source>
        <dbReference type="ARBA" id="ARBA00022438"/>
    </source>
</evidence>